<keyword evidence="5" id="KW-1185">Reference proteome</keyword>
<sequence length="337" mass="38266">MKELKVGLIGTGRISDTHLKPITALENIELVAVADIDEKLVQEAANNYDCEAYLDYKKMLDDKDLDVVHICTPHNLHAEMTIAAAKRGIHVLTEKPMALSLEDADNMIQTAESNGVKLGVIFQNRFNKASQEIKKLIDKEELGELKGARVFVNWYRPDSYYENIYWKGTWEQEGGGVVIDQAIHTLDLLQWFVGEVDFLEANIANRAHETLEVEDMAEGYIKFKNGLNASFHTTNFYTYDADVFLELHGTKGVVTMEKDKVTVKLDEKEEYIVDESDAQEEIGKSYWGISHKRQINQFYDAIINNKPLAVDGQEGKKVLKTVLAIYEAGKNNKRINF</sequence>
<dbReference type="OrthoDB" id="240873at2"/>
<dbReference type="PATRIC" id="fig|748449.3.peg.103"/>
<evidence type="ECO:0000259" key="2">
    <source>
        <dbReference type="Pfam" id="PF01408"/>
    </source>
</evidence>
<dbReference type="GO" id="GO:0000166">
    <property type="term" value="F:nucleotide binding"/>
    <property type="evidence" value="ECO:0007669"/>
    <property type="project" value="InterPro"/>
</dbReference>
<dbReference type="Proteomes" id="UP000010880">
    <property type="component" value="Chromosome"/>
</dbReference>
<dbReference type="Gene3D" id="3.40.50.720">
    <property type="entry name" value="NAD(P)-binding Rossmann-like Domain"/>
    <property type="match status" value="1"/>
</dbReference>
<feature type="domain" description="Gfo/Idh/MocA-like oxidoreductase N-terminal" evidence="2">
    <location>
        <begin position="4"/>
        <end position="121"/>
    </location>
</feature>
<dbReference type="InterPro" id="IPR000683">
    <property type="entry name" value="Gfo/Idh/MocA-like_OxRdtase_N"/>
</dbReference>
<protein>
    <submittedName>
        <fullName evidence="4">Putative dehydrogenase</fullName>
    </submittedName>
</protein>
<dbReference type="SUPFAM" id="SSF55347">
    <property type="entry name" value="Glyceraldehyde-3-phosphate dehydrogenase-like, C-terminal domain"/>
    <property type="match status" value="1"/>
</dbReference>
<organism evidence="4 5">
    <name type="scientific">Halobacteroides halobius (strain ATCC 35273 / DSM 5150 / MD-1)</name>
    <dbReference type="NCBI Taxonomy" id="748449"/>
    <lineage>
        <taxon>Bacteria</taxon>
        <taxon>Bacillati</taxon>
        <taxon>Bacillota</taxon>
        <taxon>Clostridia</taxon>
        <taxon>Halanaerobiales</taxon>
        <taxon>Halobacteroidaceae</taxon>
        <taxon>Halobacteroides</taxon>
    </lineage>
</organism>
<evidence type="ECO:0000259" key="3">
    <source>
        <dbReference type="Pfam" id="PF02894"/>
    </source>
</evidence>
<dbReference type="eggNOG" id="COG0673">
    <property type="taxonomic scope" value="Bacteria"/>
</dbReference>
<gene>
    <name evidence="4" type="ordered locus">Halha_0117</name>
</gene>
<dbReference type="InterPro" id="IPR052515">
    <property type="entry name" value="Gfo/Idh/MocA_Oxidoreductase"/>
</dbReference>
<proteinExistence type="inferred from homology"/>
<evidence type="ECO:0000256" key="1">
    <source>
        <dbReference type="ARBA" id="ARBA00010928"/>
    </source>
</evidence>
<dbReference type="STRING" id="748449.Halha_0117"/>
<feature type="domain" description="Gfo/Idh/MocA-like oxidoreductase C-terminal" evidence="3">
    <location>
        <begin position="134"/>
        <end position="336"/>
    </location>
</feature>
<evidence type="ECO:0000313" key="4">
    <source>
        <dbReference type="EMBL" id="AGB40137.1"/>
    </source>
</evidence>
<dbReference type="PANTHER" id="PTHR43249:SF1">
    <property type="entry name" value="D-GLUCOSIDE 3-DEHYDROGENASE"/>
    <property type="match status" value="1"/>
</dbReference>
<dbReference type="KEGG" id="hhl:Halha_0117"/>
<dbReference type="RefSeq" id="WP_015325865.1">
    <property type="nucleotide sequence ID" value="NC_019978.1"/>
</dbReference>
<dbReference type="InterPro" id="IPR036291">
    <property type="entry name" value="NAD(P)-bd_dom_sf"/>
</dbReference>
<comment type="similarity">
    <text evidence="1">Belongs to the Gfo/Idh/MocA family.</text>
</comment>
<dbReference type="AlphaFoldDB" id="L0K4D6"/>
<name>L0K4D6_HALHC</name>
<dbReference type="Pfam" id="PF02894">
    <property type="entry name" value="GFO_IDH_MocA_C"/>
    <property type="match status" value="1"/>
</dbReference>
<dbReference type="PANTHER" id="PTHR43249">
    <property type="entry name" value="UDP-N-ACETYL-2-AMINO-2-DEOXY-D-GLUCURONATE OXIDASE"/>
    <property type="match status" value="1"/>
</dbReference>
<reference evidence="5" key="1">
    <citation type="submission" date="2012-02" db="EMBL/GenBank/DDBJ databases">
        <title>The complete genome of Halobacteroides halobius DSM 5150.</title>
        <authorList>
            <person name="Lucas S."/>
            <person name="Copeland A."/>
            <person name="Lapidus A."/>
            <person name="Glavina del Rio T."/>
            <person name="Dalin E."/>
            <person name="Tice H."/>
            <person name="Bruce D."/>
            <person name="Goodwin L."/>
            <person name="Pitluck S."/>
            <person name="Peters L."/>
            <person name="Mikhailova N."/>
            <person name="Gu W."/>
            <person name="Kyrpides N."/>
            <person name="Mavromatis K."/>
            <person name="Ivanova N."/>
            <person name="Brettin T."/>
            <person name="Detter J.C."/>
            <person name="Han C."/>
            <person name="Larimer F."/>
            <person name="Land M."/>
            <person name="Hauser L."/>
            <person name="Markowitz V."/>
            <person name="Cheng J.-F."/>
            <person name="Hugenholtz P."/>
            <person name="Woyke T."/>
            <person name="Wu D."/>
            <person name="Tindall B."/>
            <person name="Pomrenke H."/>
            <person name="Brambilla E."/>
            <person name="Klenk H.-P."/>
            <person name="Eisen J.A."/>
        </authorList>
    </citation>
    <scope>NUCLEOTIDE SEQUENCE [LARGE SCALE GENOMIC DNA]</scope>
    <source>
        <strain evidence="5">ATCC 35273 / DSM 5150 / MD-1</strain>
    </source>
</reference>
<dbReference type="EMBL" id="CP003359">
    <property type="protein sequence ID" value="AGB40137.1"/>
    <property type="molecule type" value="Genomic_DNA"/>
</dbReference>
<dbReference type="InterPro" id="IPR004104">
    <property type="entry name" value="Gfo/Idh/MocA-like_OxRdtase_C"/>
</dbReference>
<dbReference type="Gene3D" id="3.30.360.10">
    <property type="entry name" value="Dihydrodipicolinate Reductase, domain 2"/>
    <property type="match status" value="1"/>
</dbReference>
<dbReference type="SUPFAM" id="SSF51735">
    <property type="entry name" value="NAD(P)-binding Rossmann-fold domains"/>
    <property type="match status" value="1"/>
</dbReference>
<dbReference type="HOGENOM" id="CLU_023194_1_0_9"/>
<accession>L0K4D6</accession>
<evidence type="ECO:0000313" key="5">
    <source>
        <dbReference type="Proteomes" id="UP000010880"/>
    </source>
</evidence>
<dbReference type="Pfam" id="PF01408">
    <property type="entry name" value="GFO_IDH_MocA"/>
    <property type="match status" value="1"/>
</dbReference>